<dbReference type="InterPro" id="IPR051533">
    <property type="entry name" value="WaaL-like"/>
</dbReference>
<feature type="transmembrane region" description="Helical" evidence="5">
    <location>
        <begin position="411"/>
        <end position="430"/>
    </location>
</feature>
<feature type="transmembrane region" description="Helical" evidence="5">
    <location>
        <begin position="110"/>
        <end position="132"/>
    </location>
</feature>
<feature type="transmembrane region" description="Helical" evidence="5">
    <location>
        <begin position="240"/>
        <end position="257"/>
    </location>
</feature>
<evidence type="ECO:0000313" key="7">
    <source>
        <dbReference type="EMBL" id="TDR52617.1"/>
    </source>
</evidence>
<dbReference type="Proteomes" id="UP000295558">
    <property type="component" value="Unassembled WGS sequence"/>
</dbReference>
<dbReference type="PANTHER" id="PTHR37422">
    <property type="entry name" value="TEICHURONIC ACID BIOSYNTHESIS PROTEIN TUAE"/>
    <property type="match status" value="1"/>
</dbReference>
<sequence length="459" mass="52176">MSTNKLKNPTLIKFCYIAIGGALGILGALLPWMYAIIPLLCIGIAVYYVDIKKIVEILFWVVVVAMFLGAYLSVPGHESIYLFRLLLPIHVFLLLITQDFDIENLKKYRAYFILLLLYFVASILSLCWAGSVTLGIRYSYFIFEICYLFVICFYHLNSEKQFMRLFQLITIFFSLNLVVGIIETILGWHLPLSGSNVYITTTSQFQPTGFLFNTNDYALLLAILYPVAANYLLEFKRKNLGLILYIVVTVMTIYVVVSTYSRIGMLAIGISILTIFFFQFKEKGIIICLLQAPIFLTIAVFSSFGKNLTDIIYSSFTGKGTSTSARGHLYELLIQIIQDSHFIGIGAGNVPRQLNTLLIGYAEDSSEAYVTGHNFWLETIGNIGVIGFIFCIGIFTLYIIQLLYMKSSGKWHLPLLIWISFMGASIALSTILEKRFLWFMIAFGICYIKYHSKKEIRNE</sequence>
<feature type="transmembrane region" description="Helical" evidence="5">
    <location>
        <begin position="383"/>
        <end position="404"/>
    </location>
</feature>
<dbReference type="OrthoDB" id="9255580at2"/>
<evidence type="ECO:0000259" key="6">
    <source>
        <dbReference type="Pfam" id="PF04932"/>
    </source>
</evidence>
<dbReference type="Pfam" id="PF04932">
    <property type="entry name" value="Wzy_C"/>
    <property type="match status" value="1"/>
</dbReference>
<keyword evidence="2 5" id="KW-0812">Transmembrane</keyword>
<comment type="subcellular location">
    <subcellularLocation>
        <location evidence="1">Membrane</location>
        <topology evidence="1">Multi-pass membrane protein</topology>
    </subcellularLocation>
</comment>
<evidence type="ECO:0000256" key="4">
    <source>
        <dbReference type="ARBA" id="ARBA00023136"/>
    </source>
</evidence>
<comment type="caution">
    <text evidence="7">The sequence shown here is derived from an EMBL/GenBank/DDBJ whole genome shotgun (WGS) entry which is preliminary data.</text>
</comment>
<evidence type="ECO:0000256" key="2">
    <source>
        <dbReference type="ARBA" id="ARBA00022692"/>
    </source>
</evidence>
<feature type="transmembrane region" description="Helical" evidence="5">
    <location>
        <begin position="138"/>
        <end position="156"/>
    </location>
</feature>
<dbReference type="STRING" id="1265846.PROCOU_07468"/>
<feature type="transmembrane region" description="Helical" evidence="5">
    <location>
        <begin position="285"/>
        <end position="304"/>
    </location>
</feature>
<organism evidence="7 8">
    <name type="scientific">Listeria rocourtiae</name>
    <dbReference type="NCBI Taxonomy" id="647910"/>
    <lineage>
        <taxon>Bacteria</taxon>
        <taxon>Bacillati</taxon>
        <taxon>Bacillota</taxon>
        <taxon>Bacilli</taxon>
        <taxon>Bacillales</taxon>
        <taxon>Listeriaceae</taxon>
        <taxon>Listeria</taxon>
    </lineage>
</organism>
<feature type="transmembrane region" description="Helical" evidence="5">
    <location>
        <begin position="168"/>
        <end position="190"/>
    </location>
</feature>
<evidence type="ECO:0000256" key="3">
    <source>
        <dbReference type="ARBA" id="ARBA00022989"/>
    </source>
</evidence>
<feature type="transmembrane region" description="Helical" evidence="5">
    <location>
        <begin position="32"/>
        <end position="50"/>
    </location>
</feature>
<keyword evidence="4 5" id="KW-0472">Membrane</keyword>
<protein>
    <submittedName>
        <fullName evidence="7">Teichuronic acid biosynthesis protein TuaE</fullName>
    </submittedName>
</protein>
<reference evidence="7 8" key="1">
    <citation type="submission" date="2019-03" db="EMBL/GenBank/DDBJ databases">
        <title>Genomic Encyclopedia of Type Strains, Phase III (KMG-III): the genomes of soil and plant-associated and newly described type strains.</title>
        <authorList>
            <person name="Whitman W."/>
        </authorList>
    </citation>
    <scope>NUCLEOTIDE SEQUENCE [LARGE SCALE GENOMIC DNA]</scope>
    <source>
        <strain evidence="7 8">CECT 7972</strain>
    </source>
</reference>
<name>A0A4R6ZJS1_9LIST</name>
<dbReference type="EMBL" id="SNZK01000007">
    <property type="protein sequence ID" value="TDR52617.1"/>
    <property type="molecule type" value="Genomic_DNA"/>
</dbReference>
<dbReference type="InterPro" id="IPR007016">
    <property type="entry name" value="O-antigen_ligase-rel_domated"/>
</dbReference>
<dbReference type="RefSeq" id="WP_036070661.1">
    <property type="nucleotide sequence ID" value="NZ_SNZK01000007.1"/>
</dbReference>
<feature type="transmembrane region" description="Helical" evidence="5">
    <location>
        <begin position="80"/>
        <end position="98"/>
    </location>
</feature>
<evidence type="ECO:0000313" key="8">
    <source>
        <dbReference type="Proteomes" id="UP000295558"/>
    </source>
</evidence>
<gene>
    <name evidence="7" type="ORF">DFP96_10754</name>
</gene>
<dbReference type="AlphaFoldDB" id="A0A4R6ZJS1"/>
<accession>A0A4R6ZJS1</accession>
<keyword evidence="3 5" id="KW-1133">Transmembrane helix</keyword>
<dbReference type="GO" id="GO:0016020">
    <property type="term" value="C:membrane"/>
    <property type="evidence" value="ECO:0007669"/>
    <property type="project" value="UniProtKB-SubCell"/>
</dbReference>
<keyword evidence="8" id="KW-1185">Reference proteome</keyword>
<feature type="transmembrane region" description="Helical" evidence="5">
    <location>
        <begin position="57"/>
        <end position="74"/>
    </location>
</feature>
<feature type="domain" description="O-antigen ligase-related" evidence="6">
    <location>
        <begin position="248"/>
        <end position="390"/>
    </location>
</feature>
<evidence type="ECO:0000256" key="1">
    <source>
        <dbReference type="ARBA" id="ARBA00004141"/>
    </source>
</evidence>
<dbReference type="PANTHER" id="PTHR37422:SF23">
    <property type="entry name" value="TEICHURONIC ACID BIOSYNTHESIS PROTEIN TUAE"/>
    <property type="match status" value="1"/>
</dbReference>
<proteinExistence type="predicted"/>
<evidence type="ECO:0000256" key="5">
    <source>
        <dbReference type="SAM" id="Phobius"/>
    </source>
</evidence>
<feature type="transmembrane region" description="Helical" evidence="5">
    <location>
        <begin position="210"/>
        <end position="233"/>
    </location>
</feature>